<evidence type="ECO:0000313" key="7">
    <source>
        <dbReference type="EMBL" id="KAF7684632.1"/>
    </source>
</evidence>
<dbReference type="InterPro" id="IPR022648">
    <property type="entry name" value="Pr_cel_nuc_antig_N"/>
</dbReference>
<dbReference type="InterPro" id="IPR022649">
    <property type="entry name" value="Pr_cel_nuc_antig_C"/>
</dbReference>
<dbReference type="Pfam" id="PF00705">
    <property type="entry name" value="PCNA_N"/>
    <property type="match status" value="1"/>
</dbReference>
<comment type="subcellular location">
    <subcellularLocation>
        <location evidence="3">Nucleus</location>
    </subcellularLocation>
</comment>
<comment type="caution">
    <text evidence="7">The sequence shown here is derived from an EMBL/GenBank/DDBJ whole genome shotgun (WGS) entry which is preliminary data.</text>
</comment>
<accession>A0ABQ7I2G1</accession>
<evidence type="ECO:0000256" key="2">
    <source>
        <dbReference type="ARBA" id="ARBA00023125"/>
    </source>
</evidence>
<dbReference type="PANTHER" id="PTHR11352">
    <property type="entry name" value="PROLIFERATING CELL NUCLEAR ANTIGEN"/>
    <property type="match status" value="1"/>
</dbReference>
<feature type="domain" description="Proliferating cell nuclear antigen PCNA C-terminal" evidence="6">
    <location>
        <begin position="146"/>
        <end position="266"/>
    </location>
</feature>
<dbReference type="InterPro" id="IPR000730">
    <property type="entry name" value="Pr_cel_nuc_antig"/>
</dbReference>
<dbReference type="EMBL" id="SBIQ01000006">
    <property type="protein sequence ID" value="KAF7684632.1"/>
    <property type="molecule type" value="Genomic_DNA"/>
</dbReference>
<proteinExistence type="inferred from homology"/>
<dbReference type="InterPro" id="IPR046938">
    <property type="entry name" value="DNA_clamp_sf"/>
</dbReference>
<evidence type="ECO:0000259" key="6">
    <source>
        <dbReference type="Pfam" id="PF02747"/>
    </source>
</evidence>
<sequence>MFELKIEENLVKPESEQLKEKGLPQGRILMIKKIMESISDMVEDCELKVSEKGISIQIMDSMHVALADIFLSKNLFDSYRCDRSLVLGLKTNEFVKVLRNIKTVGTFMLYCGDDATNLGVVNEAEGYTLSFDLKLFNFEIDIYSFPELEYCAEVEMKTSEFLLLPKIVGTFAEFIVFDATKDKISFYQKGEMTDANLTLTASNPDGIKINVLEPITKELAMKYINYIGKVGTLSDTIKICMGNEAPVFFDLALQDFGYIRYYIAPKMKEDD</sequence>
<keyword evidence="8" id="KW-1185">Reference proteome</keyword>
<evidence type="ECO:0000259" key="5">
    <source>
        <dbReference type="Pfam" id="PF00705"/>
    </source>
</evidence>
<evidence type="ECO:0000256" key="4">
    <source>
        <dbReference type="RuleBase" id="RU003671"/>
    </source>
</evidence>
<dbReference type="HAMAP" id="MF_00317">
    <property type="entry name" value="DNApol_clamp_arch"/>
    <property type="match status" value="1"/>
</dbReference>
<dbReference type="Pfam" id="PF02747">
    <property type="entry name" value="PCNA_C"/>
    <property type="match status" value="1"/>
</dbReference>
<protein>
    <recommendedName>
        <fullName evidence="3">DNA sliding clamp PCNA</fullName>
    </recommendedName>
</protein>
<keyword evidence="3" id="KW-0539">Nucleus</keyword>
<comment type="similarity">
    <text evidence="1 4">Belongs to the PCNA family.</text>
</comment>
<evidence type="ECO:0000256" key="3">
    <source>
        <dbReference type="RuleBase" id="RU000641"/>
    </source>
</evidence>
<keyword evidence="2 4" id="KW-0238">DNA-binding</keyword>
<keyword evidence="4" id="KW-0235">DNA replication</keyword>
<dbReference type="Gene3D" id="3.70.10.10">
    <property type="match status" value="1"/>
</dbReference>
<dbReference type="PRINTS" id="PR00339">
    <property type="entry name" value="PCNACYCLIN"/>
</dbReference>
<dbReference type="NCBIfam" id="TIGR00590">
    <property type="entry name" value="pcna"/>
    <property type="match status" value="1"/>
</dbReference>
<comment type="function">
    <text evidence="3">This protein is an auxiliary protein of DNA polymerase delta and is involved in the control of eukaryotic DNA replication by increasing the polymerase's processivity during elongation of the leading strand.</text>
</comment>
<feature type="domain" description="Proliferating cell nuclear antigen PCNA N-terminal" evidence="5">
    <location>
        <begin position="30"/>
        <end position="141"/>
    </location>
</feature>
<dbReference type="SUPFAM" id="SSF55979">
    <property type="entry name" value="DNA clamp"/>
    <property type="match status" value="2"/>
</dbReference>
<dbReference type="CDD" id="cd00577">
    <property type="entry name" value="PCNA"/>
    <property type="match status" value="1"/>
</dbReference>
<gene>
    <name evidence="7" type="primary">PCNA</name>
    <name evidence="7" type="ORF">TCON_0170</name>
</gene>
<dbReference type="PANTHER" id="PTHR11352:SF0">
    <property type="entry name" value="PROLIFERATING CELL NUCLEAR ANTIGEN"/>
    <property type="match status" value="1"/>
</dbReference>
<evidence type="ECO:0000256" key="1">
    <source>
        <dbReference type="ARBA" id="ARBA00010462"/>
    </source>
</evidence>
<dbReference type="Proteomes" id="UP001516464">
    <property type="component" value="Unassembled WGS sequence"/>
</dbReference>
<evidence type="ECO:0000313" key="8">
    <source>
        <dbReference type="Proteomes" id="UP001516464"/>
    </source>
</evidence>
<reference evidence="7 8" key="1">
    <citation type="submission" date="2019-01" db="EMBL/GenBank/DDBJ databases">
        <title>Genomes sequencing and comparative genomics of infectious freshwater microsporidia, Cucumispora dikerogammari and Thelohania contejeani.</title>
        <authorList>
            <person name="Cormier A."/>
            <person name="Giraud I."/>
            <person name="Wattier R."/>
            <person name="Teixeira M."/>
            <person name="Grandjean F."/>
            <person name="Rigaud T."/>
            <person name="Cordaux R."/>
        </authorList>
    </citation>
    <scope>NUCLEOTIDE SEQUENCE [LARGE SCALE GENOMIC DNA]</scope>
    <source>
        <strain evidence="7">T1</strain>
        <tissue evidence="7">Spores</tissue>
    </source>
</reference>
<name>A0ABQ7I2G1_9MICR</name>
<organism evidence="7 8">
    <name type="scientific">Astathelohania contejeani</name>
    <dbReference type="NCBI Taxonomy" id="164912"/>
    <lineage>
        <taxon>Eukaryota</taxon>
        <taxon>Fungi</taxon>
        <taxon>Fungi incertae sedis</taxon>
        <taxon>Microsporidia</taxon>
        <taxon>Astathelohaniidae</taxon>
        <taxon>Astathelohania</taxon>
    </lineage>
</organism>